<dbReference type="SUPFAM" id="SSF52374">
    <property type="entry name" value="Nucleotidylyl transferase"/>
    <property type="match status" value="1"/>
</dbReference>
<evidence type="ECO:0000256" key="2">
    <source>
        <dbReference type="ARBA" id="ARBA00013161"/>
    </source>
</evidence>
<dbReference type="AlphaFoldDB" id="A0A1C0A8H1"/>
<dbReference type="FunFam" id="1.10.240.10:FF:000005">
    <property type="entry name" value="Tryptophan--tRNA ligase"/>
    <property type="match status" value="1"/>
</dbReference>
<evidence type="ECO:0000313" key="11">
    <source>
        <dbReference type="EMBL" id="OCL26514.1"/>
    </source>
</evidence>
<dbReference type="GO" id="GO:0005524">
    <property type="term" value="F:ATP binding"/>
    <property type="evidence" value="ECO:0007669"/>
    <property type="project" value="UniProtKB-KW"/>
</dbReference>
<evidence type="ECO:0000256" key="6">
    <source>
        <dbReference type="ARBA" id="ARBA00022917"/>
    </source>
</evidence>
<dbReference type="PANTHER" id="PTHR43766">
    <property type="entry name" value="TRYPTOPHAN--TRNA LIGASE, MITOCHONDRIAL"/>
    <property type="match status" value="1"/>
</dbReference>
<dbReference type="InterPro" id="IPR002306">
    <property type="entry name" value="Trp-tRNA-ligase"/>
</dbReference>
<reference evidence="12" key="1">
    <citation type="submission" date="2016-07" db="EMBL/GenBank/DDBJ databases">
        <authorList>
            <person name="Florea S."/>
            <person name="Webb J.S."/>
            <person name="Jaromczyk J."/>
            <person name="Schardl C.L."/>
        </authorList>
    </citation>
    <scope>NUCLEOTIDE SEQUENCE [LARGE SCALE GENOMIC DNA]</scope>
    <source>
        <strain evidence="12">Z6</strain>
    </source>
</reference>
<keyword evidence="7 10" id="KW-0030">Aminoacyl-tRNA synthetase</keyword>
<evidence type="ECO:0000256" key="4">
    <source>
        <dbReference type="ARBA" id="ARBA00022741"/>
    </source>
</evidence>
<evidence type="ECO:0000256" key="10">
    <source>
        <dbReference type="RuleBase" id="RU363036"/>
    </source>
</evidence>
<gene>
    <name evidence="11" type="ORF">U472_10995</name>
</gene>
<accession>A0A1C0A8H1</accession>
<dbReference type="OrthoDB" id="9801042at2"/>
<dbReference type="CDD" id="cd00806">
    <property type="entry name" value="TrpRS_core"/>
    <property type="match status" value="1"/>
</dbReference>
<dbReference type="PROSITE" id="PS00178">
    <property type="entry name" value="AA_TRNA_LIGASE_I"/>
    <property type="match status" value="1"/>
</dbReference>
<evidence type="ECO:0000256" key="9">
    <source>
        <dbReference type="NCBIfam" id="TIGR00233"/>
    </source>
</evidence>
<dbReference type="InterPro" id="IPR001412">
    <property type="entry name" value="aa-tRNA-synth_I_CS"/>
</dbReference>
<evidence type="ECO:0000256" key="3">
    <source>
        <dbReference type="ARBA" id="ARBA00022598"/>
    </source>
</evidence>
<dbReference type="InterPro" id="IPR014729">
    <property type="entry name" value="Rossmann-like_a/b/a_fold"/>
</dbReference>
<dbReference type="GO" id="GO:0005829">
    <property type="term" value="C:cytosol"/>
    <property type="evidence" value="ECO:0007669"/>
    <property type="project" value="TreeGrafter"/>
</dbReference>
<dbReference type="InterPro" id="IPR002305">
    <property type="entry name" value="aa-tRNA-synth_Ic"/>
</dbReference>
<comment type="caution">
    <text evidence="11">The sequence shown here is derived from an EMBL/GenBank/DDBJ whole genome shotgun (WGS) entry which is preliminary data.</text>
</comment>
<proteinExistence type="inferred from homology"/>
<keyword evidence="4 10" id="KW-0547">Nucleotide-binding</keyword>
<dbReference type="NCBIfam" id="TIGR00233">
    <property type="entry name" value="trpS"/>
    <property type="match status" value="1"/>
</dbReference>
<protein>
    <recommendedName>
        <fullName evidence="2 9">Tryptophan--tRNA ligase</fullName>
        <ecNumber evidence="2 9">6.1.1.2</ecNumber>
    </recommendedName>
</protein>
<evidence type="ECO:0000313" key="12">
    <source>
        <dbReference type="Proteomes" id="UP000093514"/>
    </source>
</evidence>
<evidence type="ECO:0000256" key="8">
    <source>
        <dbReference type="ARBA" id="ARBA00049929"/>
    </source>
</evidence>
<dbReference type="InterPro" id="IPR050203">
    <property type="entry name" value="Trp-tRNA_synthetase"/>
</dbReference>
<evidence type="ECO:0000256" key="5">
    <source>
        <dbReference type="ARBA" id="ARBA00022840"/>
    </source>
</evidence>
<dbReference type="Pfam" id="PF00579">
    <property type="entry name" value="tRNA-synt_1b"/>
    <property type="match status" value="1"/>
</dbReference>
<comment type="catalytic activity">
    <reaction evidence="8">
        <text>tRNA(Trp) + L-tryptophan + ATP = L-tryptophyl-tRNA(Trp) + AMP + diphosphate + H(+)</text>
        <dbReference type="Rhea" id="RHEA:24080"/>
        <dbReference type="Rhea" id="RHEA-COMP:9671"/>
        <dbReference type="Rhea" id="RHEA-COMP:9705"/>
        <dbReference type="ChEBI" id="CHEBI:15378"/>
        <dbReference type="ChEBI" id="CHEBI:30616"/>
        <dbReference type="ChEBI" id="CHEBI:33019"/>
        <dbReference type="ChEBI" id="CHEBI:57912"/>
        <dbReference type="ChEBI" id="CHEBI:78442"/>
        <dbReference type="ChEBI" id="CHEBI:78535"/>
        <dbReference type="ChEBI" id="CHEBI:456215"/>
        <dbReference type="EC" id="6.1.1.2"/>
    </reaction>
</comment>
<evidence type="ECO:0000256" key="7">
    <source>
        <dbReference type="ARBA" id="ARBA00023146"/>
    </source>
</evidence>
<dbReference type="RefSeq" id="WP_068718418.1">
    <property type="nucleotide sequence ID" value="NZ_LWDV01000009.1"/>
</dbReference>
<keyword evidence="6 10" id="KW-0648">Protein biosynthesis</keyword>
<dbReference type="PRINTS" id="PR01039">
    <property type="entry name" value="TRNASYNTHTRP"/>
</dbReference>
<dbReference type="GO" id="GO:0004830">
    <property type="term" value="F:tryptophan-tRNA ligase activity"/>
    <property type="evidence" value="ECO:0007669"/>
    <property type="project" value="UniProtKB-UniRule"/>
</dbReference>
<keyword evidence="5 10" id="KW-0067">ATP-binding</keyword>
<dbReference type="Gene3D" id="1.10.240.10">
    <property type="entry name" value="Tyrosyl-Transfer RNA Synthetase"/>
    <property type="match status" value="1"/>
</dbReference>
<dbReference type="GO" id="GO:0006436">
    <property type="term" value="P:tryptophanyl-tRNA aminoacylation"/>
    <property type="evidence" value="ECO:0007669"/>
    <property type="project" value="UniProtKB-UniRule"/>
</dbReference>
<dbReference type="EC" id="6.1.1.2" evidence="2 9"/>
<evidence type="ECO:0000256" key="1">
    <source>
        <dbReference type="ARBA" id="ARBA00005594"/>
    </source>
</evidence>
<dbReference type="Gene3D" id="3.40.50.620">
    <property type="entry name" value="HUPs"/>
    <property type="match status" value="1"/>
</dbReference>
<keyword evidence="3 10" id="KW-0436">Ligase</keyword>
<dbReference type="FunFam" id="3.40.50.620:FF:000094">
    <property type="entry name" value="Tryptophan--tRNA ligase"/>
    <property type="match status" value="1"/>
</dbReference>
<dbReference type="PANTHER" id="PTHR43766:SF1">
    <property type="entry name" value="TRYPTOPHAN--TRNA LIGASE, MITOCHONDRIAL"/>
    <property type="match status" value="1"/>
</dbReference>
<dbReference type="EMBL" id="LWDV01000009">
    <property type="protein sequence ID" value="OCL26514.1"/>
    <property type="molecule type" value="Genomic_DNA"/>
</dbReference>
<dbReference type="Proteomes" id="UP000093514">
    <property type="component" value="Unassembled WGS sequence"/>
</dbReference>
<keyword evidence="12" id="KW-1185">Reference proteome</keyword>
<name>A0A1C0A8H1_9FIRM</name>
<sequence length="333" mass="37696">MNDKKIILTGDRPTGKLHLGHYVGSLENRVKLQNDYKQFVMIADAQALTDNADNPRKVRENILEVALDYLAVGIDPEVSTIFIQSLVPELAELNMYYLNLVTVNRLKRNPTIKNEIKQKAFGDSIPAGFLTYPVSQAADITAFKANLVPVGEDQLPLLEQAVEIVRKFNRIYEPVLVEPQALVSEAARLVGTDGKNKMSKSLGNAISLADSPEVIKEKVMAMFTDPNHLRVEDPGQVEGNPVFEYLDLFDPEKEEVKRLKAHYRQGGLGDVKVKKRLNQVLQDFLKPIRQRREEYAKDPEEVMNILKKGTEKARHKATQTVDQVRQAMQIDYF</sequence>
<organism evidence="11 12">
    <name type="scientific">Orenia metallireducens</name>
    <dbReference type="NCBI Taxonomy" id="1413210"/>
    <lineage>
        <taxon>Bacteria</taxon>
        <taxon>Bacillati</taxon>
        <taxon>Bacillota</taxon>
        <taxon>Clostridia</taxon>
        <taxon>Halanaerobiales</taxon>
        <taxon>Halobacteroidaceae</taxon>
        <taxon>Orenia</taxon>
    </lineage>
</organism>
<reference evidence="11 12" key="2">
    <citation type="submission" date="2016-08" db="EMBL/GenBank/DDBJ databases">
        <title>Orenia metallireducens sp. nov. strain Z6, a Novel Metal-reducing Firmicute from the Deep Subsurface.</title>
        <authorList>
            <person name="Maxim B.I."/>
            <person name="Kenneth K."/>
            <person name="Flynn T.M."/>
            <person name="Oloughlin E.J."/>
            <person name="Locke R.A."/>
            <person name="Weber J.R."/>
            <person name="Egan S.M."/>
            <person name="Mackie R.I."/>
            <person name="Cann I.K."/>
        </authorList>
    </citation>
    <scope>NUCLEOTIDE SEQUENCE [LARGE SCALE GENOMIC DNA]</scope>
    <source>
        <strain evidence="11 12">Z6</strain>
    </source>
</reference>
<comment type="similarity">
    <text evidence="1 10">Belongs to the class-I aminoacyl-tRNA synthetase family.</text>
</comment>